<evidence type="ECO:0000256" key="1">
    <source>
        <dbReference type="SAM" id="MobiDB-lite"/>
    </source>
</evidence>
<name>A0A1M4YAY3_9HYPH</name>
<dbReference type="EMBL" id="FQUP01000001">
    <property type="protein sequence ID" value="SHF02632.1"/>
    <property type="molecule type" value="Genomic_DNA"/>
</dbReference>
<dbReference type="Proteomes" id="UP000184485">
    <property type="component" value="Unassembled WGS sequence"/>
</dbReference>
<feature type="chain" id="PRO_5012341205" description="Translation initiation factor 2" evidence="2">
    <location>
        <begin position="16"/>
        <end position="147"/>
    </location>
</feature>
<dbReference type="RefSeq" id="WP_073052003.1">
    <property type="nucleotide sequence ID" value="NZ_FQUP01000001.1"/>
</dbReference>
<gene>
    <name evidence="3" type="ORF">SAMN02745157_1467</name>
</gene>
<evidence type="ECO:0008006" key="5">
    <source>
        <dbReference type="Google" id="ProtNLM"/>
    </source>
</evidence>
<dbReference type="AlphaFoldDB" id="A0A1M4YAY3"/>
<keyword evidence="4" id="KW-1185">Reference proteome</keyword>
<dbReference type="PROSITE" id="PS51257">
    <property type="entry name" value="PROKAR_LIPOPROTEIN"/>
    <property type="match status" value="1"/>
</dbReference>
<keyword evidence="2" id="KW-0732">Signal</keyword>
<feature type="signal peptide" evidence="2">
    <location>
        <begin position="1"/>
        <end position="15"/>
    </location>
</feature>
<dbReference type="STRING" id="1122133.SAMN02745157_1467"/>
<reference evidence="3 4" key="1">
    <citation type="submission" date="2016-11" db="EMBL/GenBank/DDBJ databases">
        <authorList>
            <person name="Jaros S."/>
            <person name="Januszkiewicz K."/>
            <person name="Wedrychowicz H."/>
        </authorList>
    </citation>
    <scope>NUCLEOTIDE SEQUENCE [LARGE SCALE GENOMIC DNA]</scope>
    <source>
        <strain evidence="3 4">DSM 19436</strain>
    </source>
</reference>
<evidence type="ECO:0000313" key="4">
    <source>
        <dbReference type="Proteomes" id="UP000184485"/>
    </source>
</evidence>
<protein>
    <recommendedName>
        <fullName evidence="5">Translation initiation factor 2</fullName>
    </recommendedName>
</protein>
<evidence type="ECO:0000313" key="3">
    <source>
        <dbReference type="EMBL" id="SHF02632.1"/>
    </source>
</evidence>
<accession>A0A1M4YAY3</accession>
<feature type="region of interest" description="Disordered" evidence="1">
    <location>
        <begin position="128"/>
        <end position="147"/>
    </location>
</feature>
<proteinExistence type="predicted"/>
<evidence type="ECO:0000256" key="2">
    <source>
        <dbReference type="SAM" id="SignalP"/>
    </source>
</evidence>
<sequence length="147" mass="14392">MFKLVSVVAAGLALAGCGTITRGANEDVSIQVTPATAKITTTLGNVCTGSCLVKAPRNKSFVVTAEAPGYASQVVPVGVHATGAGTAGMAGNLVVGGLIGIGVDAATGAINDHFPNPVIIKLEPVAAPAKPARPSRRAPAKAAAPVS</sequence>
<organism evidence="3 4">
    <name type="scientific">Kaistia soli DSM 19436</name>
    <dbReference type="NCBI Taxonomy" id="1122133"/>
    <lineage>
        <taxon>Bacteria</taxon>
        <taxon>Pseudomonadati</taxon>
        <taxon>Pseudomonadota</taxon>
        <taxon>Alphaproteobacteria</taxon>
        <taxon>Hyphomicrobiales</taxon>
        <taxon>Kaistiaceae</taxon>
        <taxon>Kaistia</taxon>
    </lineage>
</organism>